<dbReference type="Proteomes" id="UP001595697">
    <property type="component" value="Unassembled WGS sequence"/>
</dbReference>
<keyword evidence="4" id="KW-1133">Transmembrane helix</keyword>
<evidence type="ECO:0000313" key="7">
    <source>
        <dbReference type="Proteomes" id="UP001595697"/>
    </source>
</evidence>
<dbReference type="PANTHER" id="PTHR30085:SF2">
    <property type="entry name" value="GLUTAMATE_ASPARTATE IMPORT SOLUTE-BINDING PROTEIN"/>
    <property type="match status" value="1"/>
</dbReference>
<evidence type="ECO:0000313" key="6">
    <source>
        <dbReference type="EMBL" id="MFC3970729.1"/>
    </source>
</evidence>
<dbReference type="InterPro" id="IPR051455">
    <property type="entry name" value="Bact_solute-bind_prot3"/>
</dbReference>
<dbReference type="InterPro" id="IPR001638">
    <property type="entry name" value="Solute-binding_3/MltF_N"/>
</dbReference>
<dbReference type="SMART" id="SM00062">
    <property type="entry name" value="PBPb"/>
    <property type="match status" value="1"/>
</dbReference>
<keyword evidence="7" id="KW-1185">Reference proteome</keyword>
<evidence type="ECO:0000259" key="5">
    <source>
        <dbReference type="SMART" id="SM00062"/>
    </source>
</evidence>
<name>A0ABV8EFQ4_9HYPH</name>
<dbReference type="PANTHER" id="PTHR30085">
    <property type="entry name" value="AMINO ACID ABC TRANSPORTER PERMEASE"/>
    <property type="match status" value="1"/>
</dbReference>
<comment type="caution">
    <text evidence="6">The sequence shown here is derived from an EMBL/GenBank/DDBJ whole genome shotgun (WGS) entry which is preliminary data.</text>
</comment>
<keyword evidence="4" id="KW-0812">Transmembrane</keyword>
<accession>A0ABV8EFQ4</accession>
<evidence type="ECO:0000256" key="4">
    <source>
        <dbReference type="SAM" id="Phobius"/>
    </source>
</evidence>
<keyword evidence="2" id="KW-0813">Transport</keyword>
<evidence type="ECO:0000256" key="2">
    <source>
        <dbReference type="ARBA" id="ARBA00022448"/>
    </source>
</evidence>
<organism evidence="6 7">
    <name type="scientific">Rhizobium lemnae</name>
    <dbReference type="NCBI Taxonomy" id="1214924"/>
    <lineage>
        <taxon>Bacteria</taxon>
        <taxon>Pseudomonadati</taxon>
        <taxon>Pseudomonadota</taxon>
        <taxon>Alphaproteobacteria</taxon>
        <taxon>Hyphomicrobiales</taxon>
        <taxon>Rhizobiaceae</taxon>
        <taxon>Rhizobium/Agrobacterium group</taxon>
        <taxon>Rhizobium</taxon>
    </lineage>
</organism>
<keyword evidence="4" id="KW-0472">Membrane</keyword>
<reference evidence="7" key="1">
    <citation type="journal article" date="2019" name="Int. J. Syst. Evol. Microbiol.">
        <title>The Global Catalogue of Microorganisms (GCM) 10K type strain sequencing project: providing services to taxonomists for standard genome sequencing and annotation.</title>
        <authorList>
            <consortium name="The Broad Institute Genomics Platform"/>
            <consortium name="The Broad Institute Genome Sequencing Center for Infectious Disease"/>
            <person name="Wu L."/>
            <person name="Ma J."/>
        </authorList>
    </citation>
    <scope>NUCLEOTIDE SEQUENCE [LARGE SCALE GENOMIC DNA]</scope>
    <source>
        <strain evidence="7">TBRC 5781</strain>
    </source>
</reference>
<dbReference type="EMBL" id="JBHSBD010000122">
    <property type="protein sequence ID" value="MFC3970729.1"/>
    <property type="molecule type" value="Genomic_DNA"/>
</dbReference>
<dbReference type="Pfam" id="PF00497">
    <property type="entry name" value="SBP_bac_3"/>
    <property type="match status" value="1"/>
</dbReference>
<dbReference type="RefSeq" id="WP_247261948.1">
    <property type="nucleotide sequence ID" value="NZ_JALJQZ010000031.1"/>
</dbReference>
<keyword evidence="3" id="KW-0732">Signal</keyword>
<protein>
    <submittedName>
        <fullName evidence="6">Amino acid ABC transporter substrate-binding protein</fullName>
    </submittedName>
</protein>
<feature type="domain" description="Solute-binding protein family 3/N-terminal" evidence="5">
    <location>
        <begin position="84"/>
        <end position="316"/>
    </location>
</feature>
<dbReference type="CDD" id="cd13688">
    <property type="entry name" value="PBP2_GltI_DEBP"/>
    <property type="match status" value="1"/>
</dbReference>
<evidence type="ECO:0000256" key="3">
    <source>
        <dbReference type="ARBA" id="ARBA00022729"/>
    </source>
</evidence>
<gene>
    <name evidence="6" type="ORF">ACFOVS_21885</name>
</gene>
<evidence type="ECO:0000256" key="1">
    <source>
        <dbReference type="ARBA" id="ARBA00010333"/>
    </source>
</evidence>
<dbReference type="SUPFAM" id="SSF53850">
    <property type="entry name" value="Periplasmic binding protein-like II"/>
    <property type="match status" value="1"/>
</dbReference>
<feature type="transmembrane region" description="Helical" evidence="4">
    <location>
        <begin position="45"/>
        <end position="67"/>
    </location>
</feature>
<dbReference type="Gene3D" id="3.40.190.10">
    <property type="entry name" value="Periplasmic binding protein-like II"/>
    <property type="match status" value="2"/>
</dbReference>
<comment type="similarity">
    <text evidence="1">Belongs to the bacterial solute-binding protein 3 family.</text>
</comment>
<sequence>MADRKPASRNSIWDRALPETKGTIFMPGYDKIAATVRVISTSSNLLRSVTTILWAVILALTVGSVAASAEENSDTLTRIKKTGTVTIGHRALEPPFSYLVAGIPTGYTVEICQRIVKDIAAALGMPDLRIEYVSVTAATRFVMVKSHRIDMECAATTNNAERRKMVAFSYPHFVTATRFVALKSSNIRLISDLAGRSVAATTGTVNLDQLNAINRQRMLNISVLLNRENADSFNLVTNGKASAFVMDDILLAGQIAASSRPDDYVISEETFSPPEPYGILLPLGDDAFKTIVNRSLEKLFTSKDIQELYSKWFERPIPPLGQNMKLPMSPELKAVFSKPKEYLE</sequence>
<proteinExistence type="inferred from homology"/>